<accession>A0A3N2CRR3</accession>
<dbReference type="SUPFAM" id="SSF52540">
    <property type="entry name" value="P-loop containing nucleoside triphosphate hydrolases"/>
    <property type="match status" value="1"/>
</dbReference>
<dbReference type="InterPro" id="IPR027417">
    <property type="entry name" value="P-loop_NTPase"/>
</dbReference>
<dbReference type="NCBIfam" id="NF006743">
    <property type="entry name" value="PRK09270.1-2"/>
    <property type="match status" value="1"/>
</dbReference>
<dbReference type="GO" id="GO:0016301">
    <property type="term" value="F:kinase activity"/>
    <property type="evidence" value="ECO:0007669"/>
    <property type="project" value="UniProtKB-KW"/>
</dbReference>
<sequence>MRRIIGIAGAPGAGKTTYAVALAARLGGVHVPMDGFHLADVALDSLDLRDRKGAPETFDAFGYAALLARLRTETGHTVWAPAFERDLEQPLAGAIGVPADAEVVVTEGNYLLLDTPEWRAVRAQVDECWWVEVDEVVRRARLVARHVRFGKTPQEAEAWVARVDDANAALVTAGRAAADRVVDADELVPPTSPPPR</sequence>
<evidence type="ECO:0000313" key="2">
    <source>
        <dbReference type="EMBL" id="ROR89954.1"/>
    </source>
</evidence>
<protein>
    <submittedName>
        <fullName evidence="2">Phosphoribulokinase/uridine kinase family protein</fullName>
    </submittedName>
</protein>
<proteinExistence type="predicted"/>
<reference evidence="2 3" key="1">
    <citation type="submission" date="2018-11" db="EMBL/GenBank/DDBJ databases">
        <title>Sequencing the genomes of 1000 actinobacteria strains.</title>
        <authorList>
            <person name="Klenk H.-P."/>
        </authorList>
    </citation>
    <scope>NUCLEOTIDE SEQUENCE [LARGE SCALE GENOMIC DNA]</scope>
    <source>
        <strain evidence="2 3">DSM 12652</strain>
    </source>
</reference>
<evidence type="ECO:0000313" key="3">
    <source>
        <dbReference type="Proteomes" id="UP000281738"/>
    </source>
</evidence>
<keyword evidence="2" id="KW-0808">Transferase</keyword>
<organism evidence="2 3">
    <name type="scientific">Nocardioides aurantiacus</name>
    <dbReference type="NCBI Taxonomy" id="86796"/>
    <lineage>
        <taxon>Bacteria</taxon>
        <taxon>Bacillati</taxon>
        <taxon>Actinomycetota</taxon>
        <taxon>Actinomycetes</taxon>
        <taxon>Propionibacteriales</taxon>
        <taxon>Nocardioidaceae</taxon>
        <taxon>Nocardioides</taxon>
    </lineage>
</organism>
<dbReference type="EMBL" id="RKHO01000001">
    <property type="protein sequence ID" value="ROR89954.1"/>
    <property type="molecule type" value="Genomic_DNA"/>
</dbReference>
<dbReference type="InterPro" id="IPR006083">
    <property type="entry name" value="PRK/URK"/>
</dbReference>
<keyword evidence="3" id="KW-1185">Reference proteome</keyword>
<dbReference type="Proteomes" id="UP000281738">
    <property type="component" value="Unassembled WGS sequence"/>
</dbReference>
<dbReference type="PANTHER" id="PTHR10285">
    <property type="entry name" value="URIDINE KINASE"/>
    <property type="match status" value="1"/>
</dbReference>
<dbReference type="GO" id="GO:0005524">
    <property type="term" value="F:ATP binding"/>
    <property type="evidence" value="ECO:0007669"/>
    <property type="project" value="InterPro"/>
</dbReference>
<dbReference type="Gene3D" id="3.40.50.300">
    <property type="entry name" value="P-loop containing nucleotide triphosphate hydrolases"/>
    <property type="match status" value="1"/>
</dbReference>
<feature type="domain" description="Phosphoribulokinase/uridine kinase" evidence="1">
    <location>
        <begin position="4"/>
        <end position="147"/>
    </location>
</feature>
<gene>
    <name evidence="2" type="ORF">EDD33_0785</name>
</gene>
<name>A0A3N2CRR3_9ACTN</name>
<dbReference type="RefSeq" id="WP_246003355.1">
    <property type="nucleotide sequence ID" value="NZ_RKHO01000001.1"/>
</dbReference>
<dbReference type="Pfam" id="PF00485">
    <property type="entry name" value="PRK"/>
    <property type="match status" value="1"/>
</dbReference>
<dbReference type="AlphaFoldDB" id="A0A3N2CRR3"/>
<comment type="caution">
    <text evidence="2">The sequence shown here is derived from an EMBL/GenBank/DDBJ whole genome shotgun (WGS) entry which is preliminary data.</text>
</comment>
<evidence type="ECO:0000259" key="1">
    <source>
        <dbReference type="Pfam" id="PF00485"/>
    </source>
</evidence>
<keyword evidence="2" id="KW-0418">Kinase</keyword>